<dbReference type="Gene3D" id="3.40.50.280">
    <property type="entry name" value="Cobalamin-binding domain"/>
    <property type="match status" value="1"/>
</dbReference>
<dbReference type="GO" id="GO:0031419">
    <property type="term" value="F:cobalamin binding"/>
    <property type="evidence" value="ECO:0007669"/>
    <property type="project" value="InterPro"/>
</dbReference>
<evidence type="ECO:0000259" key="1">
    <source>
        <dbReference type="PROSITE" id="PS51332"/>
    </source>
</evidence>
<dbReference type="AlphaFoldDB" id="A3V462"/>
<comment type="caution">
    <text evidence="2">The sequence shown here is derived from an EMBL/GenBank/DDBJ whole genome shotgun (WGS) entry which is preliminary data.</text>
</comment>
<protein>
    <submittedName>
        <fullName evidence="2">Coenzyme B12-binding</fullName>
    </submittedName>
</protein>
<name>A3V462_9RHOB</name>
<dbReference type="SUPFAM" id="SSF52242">
    <property type="entry name" value="Cobalamin (vitamin B12)-binding domain"/>
    <property type="match status" value="1"/>
</dbReference>
<dbReference type="PROSITE" id="PS51332">
    <property type="entry name" value="B12_BINDING"/>
    <property type="match status" value="1"/>
</dbReference>
<proteinExistence type="predicted"/>
<evidence type="ECO:0000313" key="3">
    <source>
        <dbReference type="Proteomes" id="UP000004507"/>
    </source>
</evidence>
<dbReference type="GO" id="GO:0046872">
    <property type="term" value="F:metal ion binding"/>
    <property type="evidence" value="ECO:0007669"/>
    <property type="project" value="InterPro"/>
</dbReference>
<keyword evidence="3" id="KW-1185">Reference proteome</keyword>
<dbReference type="eggNOG" id="COG5012">
    <property type="taxonomic scope" value="Bacteria"/>
</dbReference>
<dbReference type="InterPro" id="IPR036724">
    <property type="entry name" value="Cobalamin-bd_sf"/>
</dbReference>
<evidence type="ECO:0000313" key="2">
    <source>
        <dbReference type="EMBL" id="EAQ07269.1"/>
    </source>
</evidence>
<dbReference type="HOGENOM" id="CLU_066634_2_0_5"/>
<dbReference type="STRING" id="314232.SKA53_02696"/>
<feature type="domain" description="B12-binding" evidence="1">
    <location>
        <begin position="153"/>
        <end position="278"/>
    </location>
</feature>
<accession>A3V462</accession>
<dbReference type="InterPro" id="IPR006158">
    <property type="entry name" value="Cobalamin-bd"/>
</dbReference>
<dbReference type="EMBL" id="AAMS01000003">
    <property type="protein sequence ID" value="EAQ07269.1"/>
    <property type="molecule type" value="Genomic_DNA"/>
</dbReference>
<organism evidence="2 3">
    <name type="scientific">Yoonia vestfoldensis SKA53</name>
    <dbReference type="NCBI Taxonomy" id="314232"/>
    <lineage>
        <taxon>Bacteria</taxon>
        <taxon>Pseudomonadati</taxon>
        <taxon>Pseudomonadota</taxon>
        <taxon>Alphaproteobacteria</taxon>
        <taxon>Rhodobacterales</taxon>
        <taxon>Paracoccaceae</taxon>
        <taxon>Yoonia</taxon>
    </lineage>
</organism>
<gene>
    <name evidence="2" type="ORF">SKA53_02696</name>
</gene>
<dbReference type="Proteomes" id="UP000004507">
    <property type="component" value="Unassembled WGS sequence"/>
</dbReference>
<sequence>MFMAKTSLDDGVFDRSAYQNAKRQLRLVETELPQNAVSSLAREVVRRLAFRMPRHENAADLPTQSEIDLLCAALLSADDTAADQFILAARRDGVDVGAISRGYVAGAARKLGQMWDDDRISFIDVTLACGKLYGIIRGLRHVLAPQIIQGRETRPALFALVPGETHTLGIEIATDHFRRDGWDVDMLMGLDHDAMVSEADLRHYEAIVLVANSDRMLEPLTRLSLALRITQPLAHIIVAGGILDHHPDILHLVGAEAVMADLDTAIATLRDVLGPAKT</sequence>
<reference evidence="2 3" key="1">
    <citation type="submission" date="2006-01" db="EMBL/GenBank/DDBJ databases">
        <authorList>
            <person name="Hagstrom A."/>
            <person name="Ferriera S."/>
            <person name="Johnson J."/>
            <person name="Kravitz S."/>
            <person name="Halpern A."/>
            <person name="Remington K."/>
            <person name="Beeson K."/>
            <person name="Tran B."/>
            <person name="Rogers Y.-H."/>
            <person name="Friedman R."/>
            <person name="Venter J.C."/>
        </authorList>
    </citation>
    <scope>NUCLEOTIDE SEQUENCE [LARGE SCALE GENOMIC DNA]</scope>
    <source>
        <strain evidence="2 3">SKA53</strain>
    </source>
</reference>